<protein>
    <submittedName>
        <fullName evidence="1">Uncharacterized protein</fullName>
    </submittedName>
</protein>
<dbReference type="EMBL" id="CM043034">
    <property type="protein sequence ID" value="KAI4582170.1"/>
    <property type="molecule type" value="Genomic_DNA"/>
</dbReference>
<evidence type="ECO:0000313" key="2">
    <source>
        <dbReference type="Proteomes" id="UP001057279"/>
    </source>
</evidence>
<keyword evidence="2" id="KW-1185">Reference proteome</keyword>
<comment type="caution">
    <text evidence="1">The sequence shown here is derived from an EMBL/GenBank/DDBJ whole genome shotgun (WGS) entry which is preliminary data.</text>
</comment>
<proteinExistence type="predicted"/>
<organism evidence="1 2">
    <name type="scientific">Ovis ammon polii x Ovis aries</name>
    <dbReference type="NCBI Taxonomy" id="2918886"/>
    <lineage>
        <taxon>Eukaryota</taxon>
        <taxon>Metazoa</taxon>
        <taxon>Chordata</taxon>
        <taxon>Craniata</taxon>
        <taxon>Vertebrata</taxon>
        <taxon>Euteleostomi</taxon>
        <taxon>Mammalia</taxon>
        <taxon>Eutheria</taxon>
        <taxon>Laurasiatheria</taxon>
        <taxon>Artiodactyla</taxon>
        <taxon>Ruminantia</taxon>
        <taxon>Pecora</taxon>
        <taxon>Bovidae</taxon>
        <taxon>Caprinae</taxon>
        <taxon>Ovis</taxon>
    </lineage>
</organism>
<gene>
    <name evidence="1" type="ORF">MJG53_009695</name>
</gene>
<dbReference type="Proteomes" id="UP001057279">
    <property type="component" value="Linkage Group LG09"/>
</dbReference>
<reference evidence="1" key="1">
    <citation type="submission" date="2022-03" db="EMBL/GenBank/DDBJ databases">
        <title>Genomic analyses of argali, domestic sheep and their hybrids provide insights into chromosomal evolution, heterosis and genetic basis of agronomic traits.</title>
        <authorList>
            <person name="Li M."/>
        </authorList>
    </citation>
    <scope>NUCLEOTIDE SEQUENCE</scope>
    <source>
        <strain evidence="1">F1 hybrid</strain>
    </source>
</reference>
<sequence length="267" mass="29948">MDGAARTRDTLMLRLRVFTIFGTLVVLRQIASEDRLERKRCTGVWRGQSELTAGMTSRFLRTVTRKGGGEIIFLIGQKVCPFSSGTCEIKETSKQRGENEQAVGNLKATLEQDALLPGDNSQHALKEGLVEIYIENSGIVTVGSNLLIILLKGSHVLTGLRKLSFLHALTQVPVNKENKTKFIVMKRHPIKNERENGDLERRKRKVLKVSNGKHKVTAALPQTTVLLKKVRAHRNGANNRVGFDRENGNQMINWSQVPFFLTRTHSV</sequence>
<accession>A0ACB9UX16</accession>
<evidence type="ECO:0000313" key="1">
    <source>
        <dbReference type="EMBL" id="KAI4582170.1"/>
    </source>
</evidence>
<name>A0ACB9UX16_9CETA</name>